<dbReference type="PANTHER" id="PTHR23028:SF53">
    <property type="entry name" value="ACYL_TRANSF_3 DOMAIN-CONTAINING PROTEIN"/>
    <property type="match status" value="1"/>
</dbReference>
<evidence type="ECO:0000259" key="2">
    <source>
        <dbReference type="Pfam" id="PF01757"/>
    </source>
</evidence>
<feature type="transmembrane region" description="Helical" evidence="1">
    <location>
        <begin position="194"/>
        <end position="212"/>
    </location>
</feature>
<feature type="transmembrane region" description="Helical" evidence="1">
    <location>
        <begin position="321"/>
        <end position="339"/>
    </location>
</feature>
<feature type="transmembrane region" description="Helical" evidence="1">
    <location>
        <begin position="51"/>
        <end position="71"/>
    </location>
</feature>
<feature type="transmembrane region" description="Helical" evidence="1">
    <location>
        <begin position="224"/>
        <end position="243"/>
    </location>
</feature>
<comment type="caution">
    <text evidence="3">The sequence shown here is derived from an EMBL/GenBank/DDBJ whole genome shotgun (WGS) entry which is preliminary data.</text>
</comment>
<reference evidence="4" key="1">
    <citation type="journal article" date="2019" name="Int. J. Syst. Evol. Microbiol.">
        <title>The Global Catalogue of Microorganisms (GCM) 10K type strain sequencing project: providing services to taxonomists for standard genome sequencing and annotation.</title>
        <authorList>
            <consortium name="The Broad Institute Genomics Platform"/>
            <consortium name="The Broad Institute Genome Sequencing Center for Infectious Disease"/>
            <person name="Wu L."/>
            <person name="Ma J."/>
        </authorList>
    </citation>
    <scope>NUCLEOTIDE SEQUENCE [LARGE SCALE GENOMIC DNA]</scope>
    <source>
        <strain evidence="4">JCM 17069</strain>
    </source>
</reference>
<feature type="transmembrane region" description="Helical" evidence="1">
    <location>
        <begin position="167"/>
        <end position="188"/>
    </location>
</feature>
<feature type="transmembrane region" description="Helical" evidence="1">
    <location>
        <begin position="136"/>
        <end position="160"/>
    </location>
</feature>
<feature type="transmembrane region" description="Helical" evidence="1">
    <location>
        <begin position="91"/>
        <end position="116"/>
    </location>
</feature>
<sequence>MDLKKYPSLNGLRAISIILVLNLHLGLKNNVFDSFSEIKWLEPLLFFIQDGVLGVNVFFVISGFLITSLLLKEESNSGTISLSKFYIRRVLRIFPAYYFLLLVYFILQFFNIIYISPSSWLTSLTYTKYLNGRLDWYTAHSWSLSLEELFYFFWPFVFLSGVKTRKIIAFSVVFLIPVLRVFINKYTIPIEEQLHILAKIDSIALGCIFAIYKDEITKRLSKYWTLVFYSSVFVILSLRYLPILAKKIHLKFIFVPLGLSDGSLANLAIALIMMYSVFGPKGIWFKFLNLKIMNYIGILSYSIYLWQQIFISSMGYWVNRFPQNIICIVAMAVFSYYVIEKPFLKLKTKFGK</sequence>
<feature type="transmembrane region" description="Helical" evidence="1">
    <location>
        <begin position="263"/>
        <end position="280"/>
    </location>
</feature>
<evidence type="ECO:0000313" key="4">
    <source>
        <dbReference type="Proteomes" id="UP001500367"/>
    </source>
</evidence>
<feature type="transmembrane region" description="Helical" evidence="1">
    <location>
        <begin position="292"/>
        <end position="309"/>
    </location>
</feature>
<dbReference type="EMBL" id="BAABCT010000006">
    <property type="protein sequence ID" value="GAA4076116.1"/>
    <property type="molecule type" value="Genomic_DNA"/>
</dbReference>
<dbReference type="InterPro" id="IPR002656">
    <property type="entry name" value="Acyl_transf_3_dom"/>
</dbReference>
<keyword evidence="1" id="KW-0812">Transmembrane</keyword>
<dbReference type="RefSeq" id="WP_344816798.1">
    <property type="nucleotide sequence ID" value="NZ_BAABCT010000006.1"/>
</dbReference>
<protein>
    <recommendedName>
        <fullName evidence="2">Acyltransferase 3 domain-containing protein</fullName>
    </recommendedName>
</protein>
<proteinExistence type="predicted"/>
<keyword evidence="4" id="KW-1185">Reference proteome</keyword>
<dbReference type="Proteomes" id="UP001500367">
    <property type="component" value="Unassembled WGS sequence"/>
</dbReference>
<evidence type="ECO:0000256" key="1">
    <source>
        <dbReference type="SAM" id="Phobius"/>
    </source>
</evidence>
<dbReference type="InterPro" id="IPR050879">
    <property type="entry name" value="Acyltransferase_3"/>
</dbReference>
<keyword evidence="1" id="KW-1133">Transmembrane helix</keyword>
<name>A0ABP7VZE4_9FLAO</name>
<evidence type="ECO:0000313" key="3">
    <source>
        <dbReference type="EMBL" id="GAA4076116.1"/>
    </source>
</evidence>
<gene>
    <name evidence="3" type="ORF">GCM10022389_22410</name>
</gene>
<organism evidence="3 4">
    <name type="scientific">Flavobacterium cheonanense</name>
    <dbReference type="NCBI Taxonomy" id="706183"/>
    <lineage>
        <taxon>Bacteria</taxon>
        <taxon>Pseudomonadati</taxon>
        <taxon>Bacteroidota</taxon>
        <taxon>Flavobacteriia</taxon>
        <taxon>Flavobacteriales</taxon>
        <taxon>Flavobacteriaceae</taxon>
        <taxon>Flavobacterium</taxon>
    </lineage>
</organism>
<accession>A0ABP7VZE4</accession>
<dbReference type="PANTHER" id="PTHR23028">
    <property type="entry name" value="ACETYLTRANSFERASE"/>
    <property type="match status" value="1"/>
</dbReference>
<feature type="transmembrane region" description="Helical" evidence="1">
    <location>
        <begin position="12"/>
        <end position="31"/>
    </location>
</feature>
<keyword evidence="1" id="KW-0472">Membrane</keyword>
<feature type="domain" description="Acyltransferase 3" evidence="2">
    <location>
        <begin position="7"/>
        <end position="335"/>
    </location>
</feature>
<dbReference type="Pfam" id="PF01757">
    <property type="entry name" value="Acyl_transf_3"/>
    <property type="match status" value="1"/>
</dbReference>